<keyword evidence="2" id="KW-1185">Reference proteome</keyword>
<organism evidence="1 2">
    <name type="scientific">Rubroshorea leprosula</name>
    <dbReference type="NCBI Taxonomy" id="152421"/>
    <lineage>
        <taxon>Eukaryota</taxon>
        <taxon>Viridiplantae</taxon>
        <taxon>Streptophyta</taxon>
        <taxon>Embryophyta</taxon>
        <taxon>Tracheophyta</taxon>
        <taxon>Spermatophyta</taxon>
        <taxon>Magnoliopsida</taxon>
        <taxon>eudicotyledons</taxon>
        <taxon>Gunneridae</taxon>
        <taxon>Pentapetalae</taxon>
        <taxon>rosids</taxon>
        <taxon>malvids</taxon>
        <taxon>Malvales</taxon>
        <taxon>Dipterocarpaceae</taxon>
        <taxon>Rubroshorea</taxon>
    </lineage>
</organism>
<name>A0AAV5HQC6_9ROSI</name>
<evidence type="ECO:0000313" key="2">
    <source>
        <dbReference type="Proteomes" id="UP001054252"/>
    </source>
</evidence>
<reference evidence="1 2" key="1">
    <citation type="journal article" date="2021" name="Commun. Biol.">
        <title>The genome of Shorea leprosula (Dipterocarpaceae) highlights the ecological relevance of drought in aseasonal tropical rainforests.</title>
        <authorList>
            <person name="Ng K.K.S."/>
            <person name="Kobayashi M.J."/>
            <person name="Fawcett J.A."/>
            <person name="Hatakeyama M."/>
            <person name="Paape T."/>
            <person name="Ng C.H."/>
            <person name="Ang C.C."/>
            <person name="Tnah L.H."/>
            <person name="Lee C.T."/>
            <person name="Nishiyama T."/>
            <person name="Sese J."/>
            <person name="O'Brien M.J."/>
            <person name="Copetti D."/>
            <person name="Mohd Noor M.I."/>
            <person name="Ong R.C."/>
            <person name="Putra M."/>
            <person name="Sireger I.Z."/>
            <person name="Indrioko S."/>
            <person name="Kosugi Y."/>
            <person name="Izuno A."/>
            <person name="Isagi Y."/>
            <person name="Lee S.L."/>
            <person name="Shimizu K.K."/>
        </authorList>
    </citation>
    <scope>NUCLEOTIDE SEQUENCE [LARGE SCALE GENOMIC DNA]</scope>
    <source>
        <strain evidence="1">214</strain>
    </source>
</reference>
<gene>
    <name evidence="1" type="ORF">SLEP1_g3107</name>
</gene>
<proteinExistence type="predicted"/>
<sequence>MVRGRSTKDGMEELMAVMGSWFSLSEKEDHGLQLGEILVDMEKDEE</sequence>
<protein>
    <submittedName>
        <fullName evidence="1">Uncharacterized protein</fullName>
    </submittedName>
</protein>
<evidence type="ECO:0000313" key="1">
    <source>
        <dbReference type="EMBL" id="GKU88895.1"/>
    </source>
</evidence>
<dbReference type="EMBL" id="BPVZ01000003">
    <property type="protein sequence ID" value="GKU88895.1"/>
    <property type="molecule type" value="Genomic_DNA"/>
</dbReference>
<dbReference type="Proteomes" id="UP001054252">
    <property type="component" value="Unassembled WGS sequence"/>
</dbReference>
<accession>A0AAV5HQC6</accession>
<dbReference type="AlphaFoldDB" id="A0AAV5HQC6"/>
<comment type="caution">
    <text evidence="1">The sequence shown here is derived from an EMBL/GenBank/DDBJ whole genome shotgun (WGS) entry which is preliminary data.</text>
</comment>